<evidence type="ECO:0000313" key="1">
    <source>
        <dbReference type="EMBL" id="NEI67950.1"/>
    </source>
</evidence>
<dbReference type="Proteomes" id="UP000483035">
    <property type="component" value="Unassembled WGS sequence"/>
</dbReference>
<name>A0A6L9U151_9HYPH</name>
<sequence>MAGEADAADVRTVLAAVSEGAAVLPVMHQQSEHDGADHRYFAWNQDTFRHLPTLAVPYAHAFVPTIFGAKGKQPLTVLPPKSDIAVPEGNLFSISLLDRPEEIRAVSGFAPYLAVCQALCDRQGFGTGGPAPQPKSCAEIAAADG</sequence>
<protein>
    <submittedName>
        <fullName evidence="1">Uncharacterized protein</fullName>
    </submittedName>
</protein>
<proteinExistence type="predicted"/>
<dbReference type="RefSeq" id="WP_163984432.1">
    <property type="nucleotide sequence ID" value="NZ_WUEY01000001.1"/>
</dbReference>
<organism evidence="1 2">
    <name type="scientific">Rhizobium lusitanum</name>
    <dbReference type="NCBI Taxonomy" id="293958"/>
    <lineage>
        <taxon>Bacteria</taxon>
        <taxon>Pseudomonadati</taxon>
        <taxon>Pseudomonadota</taxon>
        <taxon>Alphaproteobacteria</taxon>
        <taxon>Hyphomicrobiales</taxon>
        <taxon>Rhizobiaceae</taxon>
        <taxon>Rhizobium/Agrobacterium group</taxon>
        <taxon>Rhizobium</taxon>
    </lineage>
</organism>
<evidence type="ECO:0000313" key="2">
    <source>
        <dbReference type="Proteomes" id="UP000483035"/>
    </source>
</evidence>
<reference evidence="1 2" key="1">
    <citation type="submission" date="2019-12" db="EMBL/GenBank/DDBJ databases">
        <title>Rhizobium genotypes associated with high levels of biological nitrogen fixation by grain legumes in a temperate-maritime cropping system.</title>
        <authorList>
            <person name="Maluk M."/>
            <person name="Francesc Ferrando Molina F."/>
            <person name="Lopez Del Egido L."/>
            <person name="Lafos M."/>
            <person name="Langarica-Fuentes A."/>
            <person name="Gebre Yohannes G."/>
            <person name="Young M.W."/>
            <person name="Martin P."/>
            <person name="Gantlett R."/>
            <person name="Kenicer G."/>
            <person name="Hawes C."/>
            <person name="Begg G.S."/>
            <person name="Quilliam R.S."/>
            <person name="Squire G.R."/>
            <person name="Poole P.S."/>
            <person name="Young P.W."/>
            <person name="Iannetta P.M."/>
            <person name="James E.K."/>
        </authorList>
    </citation>
    <scope>NUCLEOTIDE SEQUENCE [LARGE SCALE GENOMIC DNA]</scope>
    <source>
        <strain evidence="1 2">JHI1118</strain>
    </source>
</reference>
<accession>A0A6L9U151</accession>
<gene>
    <name evidence="1" type="ORF">GR212_00075</name>
</gene>
<dbReference type="AlphaFoldDB" id="A0A6L9U151"/>
<dbReference type="EMBL" id="WUEY01000001">
    <property type="protein sequence ID" value="NEI67950.1"/>
    <property type="molecule type" value="Genomic_DNA"/>
</dbReference>
<comment type="caution">
    <text evidence="1">The sequence shown here is derived from an EMBL/GenBank/DDBJ whole genome shotgun (WGS) entry which is preliminary data.</text>
</comment>